<evidence type="ECO:0000313" key="3">
    <source>
        <dbReference type="Proteomes" id="UP000286208"/>
    </source>
</evidence>
<dbReference type="InterPro" id="IPR031571">
    <property type="entry name" value="RcpC_dom"/>
</dbReference>
<evidence type="ECO:0000313" key="2">
    <source>
        <dbReference type="EMBL" id="RVW10683.1"/>
    </source>
</evidence>
<dbReference type="EMBL" id="RKLP01000002">
    <property type="protein sequence ID" value="RVW10683.1"/>
    <property type="molecule type" value="Genomic_DNA"/>
</dbReference>
<dbReference type="AlphaFoldDB" id="A0A438BHX2"/>
<evidence type="ECO:0000259" key="1">
    <source>
        <dbReference type="SMART" id="SM00858"/>
    </source>
</evidence>
<reference evidence="2 3" key="1">
    <citation type="submission" date="2018-11" db="EMBL/GenBank/DDBJ databases">
        <title>Rhodococcus spongicola sp. nov. and Rhodococcus xishaensis sp. nov. from marine sponges.</title>
        <authorList>
            <person name="Li L."/>
            <person name="Lin H.W."/>
        </authorList>
    </citation>
    <scope>NUCLEOTIDE SEQUENCE [LARGE SCALE GENOMIC DNA]</scope>
    <source>
        <strain evidence="2 3">CCTCC AB2014297</strain>
    </source>
</reference>
<dbReference type="SMART" id="SM00858">
    <property type="entry name" value="SAF"/>
    <property type="match status" value="1"/>
</dbReference>
<dbReference type="CDD" id="cd11614">
    <property type="entry name" value="SAF_CpaB_FlgA_like"/>
    <property type="match status" value="1"/>
</dbReference>
<accession>A0A438BHX2</accession>
<dbReference type="Pfam" id="PF08666">
    <property type="entry name" value="SAF"/>
    <property type="match status" value="1"/>
</dbReference>
<keyword evidence="2" id="KW-0282">Flagellum</keyword>
<keyword evidence="2" id="KW-0966">Cell projection</keyword>
<keyword evidence="2" id="KW-0969">Cilium</keyword>
<protein>
    <submittedName>
        <fullName evidence="2">Flagellar biosynthesis protein FlgA</fullName>
    </submittedName>
</protein>
<organism evidence="2 3">
    <name type="scientific">Prescottella agglutinans</name>
    <dbReference type="NCBI Taxonomy" id="1644129"/>
    <lineage>
        <taxon>Bacteria</taxon>
        <taxon>Bacillati</taxon>
        <taxon>Actinomycetota</taxon>
        <taxon>Actinomycetes</taxon>
        <taxon>Mycobacteriales</taxon>
        <taxon>Nocardiaceae</taxon>
        <taxon>Prescottella</taxon>
    </lineage>
</organism>
<dbReference type="Proteomes" id="UP000286208">
    <property type="component" value="Unassembled WGS sequence"/>
</dbReference>
<keyword evidence="3" id="KW-1185">Reference proteome</keyword>
<name>A0A438BHX2_9NOCA</name>
<dbReference type="Gene3D" id="3.90.1210.10">
    <property type="entry name" value="Antifreeze-like/N-acetylneuraminic acid synthase C-terminal domain"/>
    <property type="match status" value="1"/>
</dbReference>
<dbReference type="InterPro" id="IPR013974">
    <property type="entry name" value="SAF"/>
</dbReference>
<sequence>MPLDLFSRRETDRSGALAPTITDRLGRVLRPGWARTDTARRIAAATLAAVALVLFVRDNREDAGEAVVVAARDLTPGHVVTANDIRTVARPRTDLPDAAVDDSGAVIGRTVSSPVRGGEILTDVRLLGPRLAEAAVGSADARVVPVRLSDAGLAQFIREGDRVDVLTVGEARAADSSRPPTATVLASGAAVVLVSPEQPSSGARRDQVVMLALPAPEASAVAAASLTDAITVTLH</sequence>
<comment type="caution">
    <text evidence="2">The sequence shown here is derived from an EMBL/GenBank/DDBJ whole genome shotgun (WGS) entry which is preliminary data.</text>
</comment>
<gene>
    <name evidence="2" type="ORF">EGT67_05905</name>
</gene>
<dbReference type="OrthoDB" id="4808509at2"/>
<dbReference type="Pfam" id="PF16976">
    <property type="entry name" value="RcpC"/>
    <property type="match status" value="1"/>
</dbReference>
<feature type="domain" description="SAF" evidence="1">
    <location>
        <begin position="65"/>
        <end position="127"/>
    </location>
</feature>
<dbReference type="RefSeq" id="WP_127915123.1">
    <property type="nucleotide sequence ID" value="NZ_RKLP01000002.1"/>
</dbReference>
<proteinExistence type="predicted"/>